<evidence type="ECO:0000256" key="1">
    <source>
        <dbReference type="SAM" id="MobiDB-lite"/>
    </source>
</evidence>
<keyword evidence="2" id="KW-0436">Ligase</keyword>
<dbReference type="PANTHER" id="PTHR33168">
    <property type="entry name" value="STRESS INDUCED PROTEIN-RELATED"/>
    <property type="match status" value="1"/>
</dbReference>
<feature type="region of interest" description="Disordered" evidence="1">
    <location>
        <begin position="125"/>
        <end position="171"/>
    </location>
</feature>
<dbReference type="GO" id="GO:0016874">
    <property type="term" value="F:ligase activity"/>
    <property type="evidence" value="ECO:0007669"/>
    <property type="project" value="UniProtKB-KW"/>
</dbReference>
<evidence type="ECO:0000313" key="2">
    <source>
        <dbReference type="EMBL" id="JAT45062.1"/>
    </source>
</evidence>
<dbReference type="AlphaFoldDB" id="A0A1D1XRN5"/>
<protein>
    <submittedName>
        <fullName evidence="2">DNA ligase</fullName>
    </submittedName>
</protein>
<gene>
    <name evidence="2" type="primary">ligA_79</name>
    <name evidence="2" type="ORF">g.84339</name>
</gene>
<organism evidence="2">
    <name type="scientific">Anthurium amnicola</name>
    <dbReference type="NCBI Taxonomy" id="1678845"/>
    <lineage>
        <taxon>Eukaryota</taxon>
        <taxon>Viridiplantae</taxon>
        <taxon>Streptophyta</taxon>
        <taxon>Embryophyta</taxon>
        <taxon>Tracheophyta</taxon>
        <taxon>Spermatophyta</taxon>
        <taxon>Magnoliopsida</taxon>
        <taxon>Liliopsida</taxon>
        <taxon>Araceae</taxon>
        <taxon>Pothoideae</taxon>
        <taxon>Potheae</taxon>
        <taxon>Anthurium</taxon>
    </lineage>
</organism>
<reference evidence="2" key="1">
    <citation type="submission" date="2015-07" db="EMBL/GenBank/DDBJ databases">
        <title>Transcriptome Assembly of Anthurium amnicola.</title>
        <authorList>
            <person name="Suzuki J."/>
        </authorList>
    </citation>
    <scope>NUCLEOTIDE SEQUENCE</scope>
</reference>
<dbReference type="EMBL" id="GDJX01022874">
    <property type="protein sequence ID" value="JAT45062.1"/>
    <property type="molecule type" value="Transcribed_RNA"/>
</dbReference>
<accession>A0A1D1XRN5</accession>
<name>A0A1D1XRN5_9ARAE</name>
<feature type="non-terminal residue" evidence="2">
    <location>
        <position position="1"/>
    </location>
</feature>
<proteinExistence type="predicted"/>
<sequence length="171" mass="18114">LSLSNLLVLAPSSPSAPVLQTLAAQVRMDYAHGGSVSSSSSLKQRVRPSNCFSCCFRGSGGGEVDSAGGAHPPSLLRSSSAWIRSKAQELPELKEKCRSLVSRIGRPRRTSADFRYDPLSYALNFDEGAESDGDGEIPPGEPRYRNFSSRLPPTPPHPTATGAGVKEIACG</sequence>